<proteinExistence type="predicted"/>
<reference evidence="1 2" key="1">
    <citation type="submission" date="2017-01" db="EMBL/GenBank/DDBJ databases">
        <title>The cable genome- insights into the physiology and evolution of filamentous bacteria capable of sulfide oxidation via long distance electron transfer.</title>
        <authorList>
            <person name="Schreiber L."/>
            <person name="Bjerg J.T."/>
            <person name="Boggild A."/>
            <person name="Van De Vossenberg J."/>
            <person name="Meysman F."/>
            <person name="Nielsen L.P."/>
            <person name="Schramm A."/>
            <person name="Kjeldsen K.U."/>
        </authorList>
    </citation>
    <scope>NUCLEOTIDE SEQUENCE [LARGE SCALE GENOMIC DNA]</scope>
    <source>
        <strain evidence="1">MCF</strain>
    </source>
</reference>
<dbReference type="Proteomes" id="UP000287853">
    <property type="component" value="Unassembled WGS sequence"/>
</dbReference>
<dbReference type="EMBL" id="MTKO01000034">
    <property type="protein sequence ID" value="RWX47481.1"/>
    <property type="molecule type" value="Genomic_DNA"/>
</dbReference>
<protein>
    <submittedName>
        <fullName evidence="1">Uncharacterized protein</fullName>
    </submittedName>
</protein>
<accession>A0A444J2V2</accession>
<gene>
    <name evidence="1" type="ORF">H206_00509</name>
</gene>
<organism evidence="1 2">
    <name type="scientific">Candidatus Electrothrix aarhusensis</name>
    <dbReference type="NCBI Taxonomy" id="1859131"/>
    <lineage>
        <taxon>Bacteria</taxon>
        <taxon>Pseudomonadati</taxon>
        <taxon>Thermodesulfobacteriota</taxon>
        <taxon>Desulfobulbia</taxon>
        <taxon>Desulfobulbales</taxon>
        <taxon>Desulfobulbaceae</taxon>
        <taxon>Candidatus Electrothrix</taxon>
    </lineage>
</organism>
<sequence>MKIAIDKNIVEFTMENPQETTDMEVLWRLLVDCVADNKRMEPIGEYIPAKSNVARFVIEGVPAKTVYTDDQVQEECTVVCMICNKYAHLKSGDSVPVCCGKPMEEVD</sequence>
<keyword evidence="2" id="KW-1185">Reference proteome</keyword>
<evidence type="ECO:0000313" key="1">
    <source>
        <dbReference type="EMBL" id="RWX47481.1"/>
    </source>
</evidence>
<name>A0A444J2V2_9BACT</name>
<evidence type="ECO:0000313" key="2">
    <source>
        <dbReference type="Proteomes" id="UP000287853"/>
    </source>
</evidence>
<comment type="caution">
    <text evidence="1">The sequence shown here is derived from an EMBL/GenBank/DDBJ whole genome shotgun (WGS) entry which is preliminary data.</text>
</comment>
<dbReference type="AlphaFoldDB" id="A0A444J2V2"/>